<comment type="caution">
    <text evidence="1">The sequence shown here is derived from an EMBL/GenBank/DDBJ whole genome shotgun (WGS) entry which is preliminary data.</text>
</comment>
<reference evidence="1 2" key="2">
    <citation type="journal article" date="2022" name="Mol. Ecol. Resour.">
        <title>The genomes of chicory, endive, great burdock and yacon provide insights into Asteraceae paleo-polyploidization history and plant inulin production.</title>
        <authorList>
            <person name="Fan W."/>
            <person name="Wang S."/>
            <person name="Wang H."/>
            <person name="Wang A."/>
            <person name="Jiang F."/>
            <person name="Liu H."/>
            <person name="Zhao H."/>
            <person name="Xu D."/>
            <person name="Zhang Y."/>
        </authorList>
    </citation>
    <scope>NUCLEOTIDE SEQUENCE [LARGE SCALE GENOMIC DNA]</scope>
    <source>
        <strain evidence="2">cv. Punajuju</strain>
        <tissue evidence="1">Leaves</tissue>
    </source>
</reference>
<organism evidence="1 2">
    <name type="scientific">Cichorium intybus</name>
    <name type="common">Chicory</name>
    <dbReference type="NCBI Taxonomy" id="13427"/>
    <lineage>
        <taxon>Eukaryota</taxon>
        <taxon>Viridiplantae</taxon>
        <taxon>Streptophyta</taxon>
        <taxon>Embryophyta</taxon>
        <taxon>Tracheophyta</taxon>
        <taxon>Spermatophyta</taxon>
        <taxon>Magnoliopsida</taxon>
        <taxon>eudicotyledons</taxon>
        <taxon>Gunneridae</taxon>
        <taxon>Pentapetalae</taxon>
        <taxon>asterids</taxon>
        <taxon>campanulids</taxon>
        <taxon>Asterales</taxon>
        <taxon>Asteraceae</taxon>
        <taxon>Cichorioideae</taxon>
        <taxon>Cichorieae</taxon>
        <taxon>Cichoriinae</taxon>
        <taxon>Cichorium</taxon>
    </lineage>
</organism>
<evidence type="ECO:0000313" key="2">
    <source>
        <dbReference type="Proteomes" id="UP001055811"/>
    </source>
</evidence>
<name>A0ACB9F3G8_CICIN</name>
<accession>A0ACB9F3G8</accession>
<protein>
    <submittedName>
        <fullName evidence="1">Uncharacterized protein</fullName>
    </submittedName>
</protein>
<dbReference type="Proteomes" id="UP001055811">
    <property type="component" value="Linkage Group LG03"/>
</dbReference>
<keyword evidence="2" id="KW-1185">Reference proteome</keyword>
<evidence type="ECO:0000313" key="1">
    <source>
        <dbReference type="EMBL" id="KAI3765448.1"/>
    </source>
</evidence>
<gene>
    <name evidence="1" type="ORF">L2E82_15481</name>
</gene>
<reference evidence="2" key="1">
    <citation type="journal article" date="2022" name="Mol. Ecol. Resour.">
        <title>The genomes of chicory, endive, great burdock and yacon provide insights into Asteraceae palaeo-polyploidization history and plant inulin production.</title>
        <authorList>
            <person name="Fan W."/>
            <person name="Wang S."/>
            <person name="Wang H."/>
            <person name="Wang A."/>
            <person name="Jiang F."/>
            <person name="Liu H."/>
            <person name="Zhao H."/>
            <person name="Xu D."/>
            <person name="Zhang Y."/>
        </authorList>
    </citation>
    <scope>NUCLEOTIDE SEQUENCE [LARGE SCALE GENOMIC DNA]</scope>
    <source>
        <strain evidence="2">cv. Punajuju</strain>
    </source>
</reference>
<proteinExistence type="predicted"/>
<dbReference type="EMBL" id="CM042011">
    <property type="protein sequence ID" value="KAI3765448.1"/>
    <property type="molecule type" value="Genomic_DNA"/>
</dbReference>
<sequence length="147" mass="16838">MGSVVIFRLFVSRCFSHPHRFILSLSQNRQSFTRVRFQCVADLRRRFASHKPTIPGTSTEEQFDNQTPERDAFLANEATKKGVKSNQALAEIPCTRSSIVLLFVKKAYQQFNLKSMEEDVPSSTSEPEATLDDIFSWLLDVFVNGFR</sequence>